<evidence type="ECO:0000313" key="2">
    <source>
        <dbReference type="Proteomes" id="UP000236291"/>
    </source>
</evidence>
<protein>
    <submittedName>
        <fullName evidence="1">Auxilin-like protein</fullName>
    </submittedName>
</protein>
<reference evidence="1 2" key="2">
    <citation type="journal article" date="2017" name="Front. Plant Sci.">
        <title>Gene Classification and Mining of Molecular Markers Useful in Red Clover (Trifolium pratense) Breeding.</title>
        <authorList>
            <person name="Istvanek J."/>
            <person name="Dluhosova J."/>
            <person name="Dluhos P."/>
            <person name="Patkova L."/>
            <person name="Nedelnik J."/>
            <person name="Repkova J."/>
        </authorList>
    </citation>
    <scope>NUCLEOTIDE SEQUENCE [LARGE SCALE GENOMIC DNA]</scope>
    <source>
        <strain evidence="2">cv. Tatra</strain>
        <tissue evidence="1">Young leaves</tissue>
    </source>
</reference>
<accession>A0A2K3JKP4</accession>
<dbReference type="PANTHER" id="PTHR48462">
    <property type="entry name" value="PROTEIN, PUTATIVE-RELATED"/>
    <property type="match status" value="1"/>
</dbReference>
<organism evidence="1 2">
    <name type="scientific">Trifolium pratense</name>
    <name type="common">Red clover</name>
    <dbReference type="NCBI Taxonomy" id="57577"/>
    <lineage>
        <taxon>Eukaryota</taxon>
        <taxon>Viridiplantae</taxon>
        <taxon>Streptophyta</taxon>
        <taxon>Embryophyta</taxon>
        <taxon>Tracheophyta</taxon>
        <taxon>Spermatophyta</taxon>
        <taxon>Magnoliopsida</taxon>
        <taxon>eudicotyledons</taxon>
        <taxon>Gunneridae</taxon>
        <taxon>Pentapetalae</taxon>
        <taxon>rosids</taxon>
        <taxon>fabids</taxon>
        <taxon>Fabales</taxon>
        <taxon>Fabaceae</taxon>
        <taxon>Papilionoideae</taxon>
        <taxon>50 kb inversion clade</taxon>
        <taxon>NPAAA clade</taxon>
        <taxon>Hologalegina</taxon>
        <taxon>IRL clade</taxon>
        <taxon>Trifolieae</taxon>
        <taxon>Trifolium</taxon>
    </lineage>
</organism>
<dbReference type="EMBL" id="ASHM01068536">
    <property type="protein sequence ID" value="PNX54601.1"/>
    <property type="molecule type" value="Genomic_DNA"/>
</dbReference>
<dbReference type="PANTHER" id="PTHR48462:SF1">
    <property type="entry name" value="PROTEIN, PUTATIVE-RELATED"/>
    <property type="match status" value="1"/>
</dbReference>
<comment type="caution">
    <text evidence="1">The sequence shown here is derived from an EMBL/GenBank/DDBJ whole genome shotgun (WGS) entry which is preliminary data.</text>
</comment>
<feature type="non-terminal residue" evidence="1">
    <location>
        <position position="1"/>
    </location>
</feature>
<dbReference type="Proteomes" id="UP000236291">
    <property type="component" value="Unassembled WGS sequence"/>
</dbReference>
<proteinExistence type="predicted"/>
<gene>
    <name evidence="1" type="ORF">L195_g048221</name>
</gene>
<evidence type="ECO:0000313" key="1">
    <source>
        <dbReference type="EMBL" id="PNX54601.1"/>
    </source>
</evidence>
<sequence length="89" mass="10221">GGPFSEFSSSFPIEGLGLHMSSIEYRTVLKYCLMIPLFPIDEVCSFVVRRVWIDLRSMQFIVENFSASYTNTTLFGISFLMFSSAHEYQ</sequence>
<dbReference type="AlphaFoldDB" id="A0A2K3JKP4"/>
<reference evidence="1 2" key="1">
    <citation type="journal article" date="2014" name="Am. J. Bot.">
        <title>Genome assembly and annotation for red clover (Trifolium pratense; Fabaceae).</title>
        <authorList>
            <person name="Istvanek J."/>
            <person name="Jaros M."/>
            <person name="Krenek A."/>
            <person name="Repkova J."/>
        </authorList>
    </citation>
    <scope>NUCLEOTIDE SEQUENCE [LARGE SCALE GENOMIC DNA]</scope>
    <source>
        <strain evidence="2">cv. Tatra</strain>
        <tissue evidence="1">Young leaves</tissue>
    </source>
</reference>
<name>A0A2K3JKP4_TRIPR</name>